<proteinExistence type="predicted"/>
<dbReference type="SUPFAM" id="SSF53335">
    <property type="entry name" value="S-adenosyl-L-methionine-dependent methyltransferases"/>
    <property type="match status" value="1"/>
</dbReference>
<accession>A0A1J7BFK9</accession>
<dbReference type="AlphaFoldDB" id="A0A1J7BFK9"/>
<dbReference type="PIRSF" id="PIRSF017393">
    <property type="entry name" value="MTase_SAV2177"/>
    <property type="match status" value="1"/>
</dbReference>
<evidence type="ECO:0000313" key="2">
    <source>
        <dbReference type="EMBL" id="OIV37438.1"/>
    </source>
</evidence>
<sequence>DNFPADREAGDKMVAAWPSLTTSMRANRAFMHRTTRWLIRRGIDQLLDIGTGIPTSPNVHEVAQAIDPQARVVYTDNDPIVLAHARALLRTSTPKGRIGYEEADLRDPRALLHTPAVRQTLDLTRPVGVLLLAVLQFVPDSEAHEILRTLVQQLPPGSFVAVSLPTADTAGEAADRVAGHYGESGIPVVMRTAAEVTRLLTSCGIDIAPPGVHLVHRWNPDPDTTPEDDSQVAMYGGIGITP</sequence>
<dbReference type="RefSeq" id="WP_071656547.1">
    <property type="nucleotide sequence ID" value="NZ_MLCF01000052.1"/>
</dbReference>
<evidence type="ECO:0000313" key="3">
    <source>
        <dbReference type="Proteomes" id="UP000243342"/>
    </source>
</evidence>
<name>A0A1J7BFK9_9ACTN</name>
<dbReference type="Pfam" id="PF04672">
    <property type="entry name" value="Methyltransf_19"/>
    <property type="match status" value="1"/>
</dbReference>
<protein>
    <recommendedName>
        <fullName evidence="4">Methyltransferase</fullName>
    </recommendedName>
</protein>
<gene>
    <name evidence="2" type="ORF">BIV57_10745</name>
</gene>
<evidence type="ECO:0000256" key="1">
    <source>
        <dbReference type="SAM" id="MobiDB-lite"/>
    </source>
</evidence>
<evidence type="ECO:0008006" key="4">
    <source>
        <dbReference type="Google" id="ProtNLM"/>
    </source>
</evidence>
<dbReference type="InterPro" id="IPR006764">
    <property type="entry name" value="SAM_dep_MeTrfase_SAV2177_type"/>
</dbReference>
<dbReference type="InterPro" id="IPR029063">
    <property type="entry name" value="SAM-dependent_MTases_sf"/>
</dbReference>
<keyword evidence="3" id="KW-1185">Reference proteome</keyword>
<dbReference type="Proteomes" id="UP000243342">
    <property type="component" value="Unassembled WGS sequence"/>
</dbReference>
<dbReference type="Gene3D" id="3.40.50.150">
    <property type="entry name" value="Vaccinia Virus protein VP39"/>
    <property type="match status" value="1"/>
</dbReference>
<organism evidence="2 3">
    <name type="scientific">Mangrovactinospora gilvigrisea</name>
    <dbReference type="NCBI Taxonomy" id="1428644"/>
    <lineage>
        <taxon>Bacteria</taxon>
        <taxon>Bacillati</taxon>
        <taxon>Actinomycetota</taxon>
        <taxon>Actinomycetes</taxon>
        <taxon>Kitasatosporales</taxon>
        <taxon>Streptomycetaceae</taxon>
        <taxon>Mangrovactinospora</taxon>
    </lineage>
</organism>
<feature type="region of interest" description="Disordered" evidence="1">
    <location>
        <begin position="221"/>
        <end position="242"/>
    </location>
</feature>
<dbReference type="OrthoDB" id="4134439at2"/>
<comment type="caution">
    <text evidence="2">The sequence shown here is derived from an EMBL/GenBank/DDBJ whole genome shotgun (WGS) entry which is preliminary data.</text>
</comment>
<feature type="non-terminal residue" evidence="2">
    <location>
        <position position="1"/>
    </location>
</feature>
<dbReference type="EMBL" id="MLCF01000052">
    <property type="protein sequence ID" value="OIV37438.1"/>
    <property type="molecule type" value="Genomic_DNA"/>
</dbReference>
<dbReference type="STRING" id="1428644.BIV57_10745"/>
<reference evidence="2 3" key="1">
    <citation type="submission" date="2016-10" db="EMBL/GenBank/DDBJ databases">
        <title>Genome sequence of Streptomyces gilvigriseus MUSC 26.</title>
        <authorList>
            <person name="Lee L.-H."/>
            <person name="Ser H.-L."/>
        </authorList>
    </citation>
    <scope>NUCLEOTIDE SEQUENCE [LARGE SCALE GENOMIC DNA]</scope>
    <source>
        <strain evidence="2 3">MUSC 26</strain>
    </source>
</reference>